<proteinExistence type="predicted"/>
<gene>
    <name evidence="3" type="ORF">A9Z40_06355</name>
</gene>
<evidence type="ECO:0000313" key="3">
    <source>
        <dbReference type="EMBL" id="OAZ39464.1"/>
    </source>
</evidence>
<keyword evidence="2" id="KW-0472">Membrane</keyword>
<evidence type="ECO:0000256" key="2">
    <source>
        <dbReference type="SAM" id="Phobius"/>
    </source>
</evidence>
<protein>
    <submittedName>
        <fullName evidence="3">UDP-N-acetylmuramyl pentapeptide phosphotransferase</fullName>
    </submittedName>
</protein>
<keyword evidence="4" id="KW-1185">Reference proteome</keyword>
<evidence type="ECO:0000313" key="4">
    <source>
        <dbReference type="Proteomes" id="UP000093918"/>
    </source>
</evidence>
<keyword evidence="2" id="KW-1133">Transmembrane helix</keyword>
<feature type="compositionally biased region" description="Polar residues" evidence="1">
    <location>
        <begin position="12"/>
        <end position="21"/>
    </location>
</feature>
<feature type="transmembrane region" description="Helical" evidence="2">
    <location>
        <begin position="49"/>
        <end position="71"/>
    </location>
</feature>
<dbReference type="EMBL" id="LZEM01000021">
    <property type="protein sequence ID" value="OAZ39464.1"/>
    <property type="molecule type" value="Genomic_DNA"/>
</dbReference>
<accession>A0ABX2WFK6</accession>
<reference evidence="4" key="1">
    <citation type="submission" date="2016-06" db="EMBL/GenBank/DDBJ databases">
        <title>Genome sequencing of cellulolytic organisms.</title>
        <authorList>
            <person name="Bohra V."/>
            <person name="Dafale N.A."/>
            <person name="Purohit H.J."/>
        </authorList>
    </citation>
    <scope>NUCLEOTIDE SEQUENCE [LARGE SCALE GENOMIC DNA]</scope>
    <source>
        <strain evidence="4">ND21</strain>
    </source>
</reference>
<evidence type="ECO:0000256" key="1">
    <source>
        <dbReference type="SAM" id="MobiDB-lite"/>
    </source>
</evidence>
<feature type="region of interest" description="Disordered" evidence="1">
    <location>
        <begin position="1"/>
        <end position="28"/>
    </location>
</feature>
<name>A0ABX2WFK6_9MICO</name>
<keyword evidence="2" id="KW-0812">Transmembrane</keyword>
<sequence>MTTLMSAPGRTMSMTANNPPTGQVAVTIDPARRPDVLLRRRHPEGHQMSAWWMIGAFVAVSVAVVGLVNMFPA</sequence>
<organism evidence="3 4">
    <name type="scientific">Microbacterium arborescens</name>
    <dbReference type="NCBI Taxonomy" id="33883"/>
    <lineage>
        <taxon>Bacteria</taxon>
        <taxon>Bacillati</taxon>
        <taxon>Actinomycetota</taxon>
        <taxon>Actinomycetes</taxon>
        <taxon>Micrococcales</taxon>
        <taxon>Microbacteriaceae</taxon>
        <taxon>Microbacterium</taxon>
    </lineage>
</organism>
<dbReference type="Proteomes" id="UP000093918">
    <property type="component" value="Unassembled WGS sequence"/>
</dbReference>
<comment type="caution">
    <text evidence="3">The sequence shown here is derived from an EMBL/GenBank/DDBJ whole genome shotgun (WGS) entry which is preliminary data.</text>
</comment>